<dbReference type="InterPro" id="IPR041164">
    <property type="entry name" value="LDcluster4"/>
</dbReference>
<dbReference type="PANTHER" id="PTHR43393">
    <property type="entry name" value="CYTOKININ RIBOSIDE 5'-MONOPHOSPHATE PHOSPHORIBOHYDROLASE"/>
    <property type="match status" value="1"/>
</dbReference>
<evidence type="ECO:0000313" key="2">
    <source>
        <dbReference type="Proteomes" id="UP000267469"/>
    </source>
</evidence>
<dbReference type="GO" id="GO:0005829">
    <property type="term" value="C:cytosol"/>
    <property type="evidence" value="ECO:0007669"/>
    <property type="project" value="TreeGrafter"/>
</dbReference>
<protein>
    <submittedName>
        <fullName evidence="1">TIGR00730 family Rossman fold protein</fullName>
    </submittedName>
</protein>
<comment type="caution">
    <text evidence="1">The sequence shown here is derived from an EMBL/GenBank/DDBJ whole genome shotgun (WGS) entry which is preliminary data.</text>
</comment>
<organism evidence="1 2">
    <name type="scientific">Sinomicrobium pectinilyticum</name>
    <dbReference type="NCBI Taxonomy" id="1084421"/>
    <lineage>
        <taxon>Bacteria</taxon>
        <taxon>Pseudomonadati</taxon>
        <taxon>Bacteroidota</taxon>
        <taxon>Flavobacteriia</taxon>
        <taxon>Flavobacteriales</taxon>
        <taxon>Flavobacteriaceae</taxon>
        <taxon>Sinomicrobium</taxon>
    </lineage>
</organism>
<dbReference type="Pfam" id="PF18306">
    <property type="entry name" value="LDcluster4"/>
    <property type="match status" value="1"/>
</dbReference>
<reference evidence="1 2" key="1">
    <citation type="submission" date="2018-10" db="EMBL/GenBank/DDBJ databases">
        <title>Sinomicrobium pectinilyticum sp. nov., a pectinase-producing bacterium isolated from alkaline and saline soil, and emended description of the genus Sinomicrobium.</title>
        <authorList>
            <person name="Cheng B."/>
            <person name="Li C."/>
            <person name="Lai Q."/>
            <person name="Du M."/>
            <person name="Shao Z."/>
            <person name="Xu P."/>
            <person name="Yang C."/>
        </authorList>
    </citation>
    <scope>NUCLEOTIDE SEQUENCE [LARGE SCALE GENOMIC DNA]</scope>
    <source>
        <strain evidence="1 2">5DNS001</strain>
    </source>
</reference>
<dbReference type="PANTHER" id="PTHR43393:SF3">
    <property type="entry name" value="LYSINE DECARBOXYLASE-LIKE PROTEIN"/>
    <property type="match status" value="1"/>
</dbReference>
<keyword evidence="2" id="KW-1185">Reference proteome</keyword>
<sequence>MTQKNYLVREERSFLRGPRDRFRELLFTLKVPYHFIRAFRKMHFIGPCVTVFGSARFDAENPYYKKAEEIGKVLAGMGFTVMTGGGPGIM</sequence>
<proteinExistence type="predicted"/>
<feature type="non-terminal residue" evidence="1">
    <location>
        <position position="90"/>
    </location>
</feature>
<dbReference type="EMBL" id="RJTM01000168">
    <property type="protein sequence ID" value="RNL75276.1"/>
    <property type="molecule type" value="Genomic_DNA"/>
</dbReference>
<dbReference type="Gene3D" id="3.40.50.450">
    <property type="match status" value="1"/>
</dbReference>
<dbReference type="AlphaFoldDB" id="A0A3N0DIQ7"/>
<accession>A0A3N0DIQ7</accession>
<evidence type="ECO:0000313" key="1">
    <source>
        <dbReference type="EMBL" id="RNL75276.1"/>
    </source>
</evidence>
<dbReference type="SUPFAM" id="SSF102405">
    <property type="entry name" value="MCP/YpsA-like"/>
    <property type="match status" value="1"/>
</dbReference>
<name>A0A3N0DIQ7_SINP1</name>
<dbReference type="InterPro" id="IPR052341">
    <property type="entry name" value="LOG_family_nucleotidases"/>
</dbReference>
<gene>
    <name evidence="1" type="ORF">ED312_21455</name>
</gene>
<dbReference type="Proteomes" id="UP000267469">
    <property type="component" value="Unassembled WGS sequence"/>
</dbReference>